<comment type="caution">
    <text evidence="1">The sequence shown here is derived from an EMBL/GenBank/DDBJ whole genome shotgun (WGS) entry which is preliminary data.</text>
</comment>
<dbReference type="InterPro" id="IPR026988">
    <property type="entry name" value="YaaC-like"/>
</dbReference>
<reference evidence="1 2" key="1">
    <citation type="submission" date="2017-07" db="EMBL/GenBank/DDBJ databases">
        <title>Isolation and whole genome analysis of endospore-forming bacteria from heroin.</title>
        <authorList>
            <person name="Kalinowski J."/>
            <person name="Ahrens B."/>
            <person name="Al-Dilaimi A."/>
            <person name="Winkler A."/>
            <person name="Wibberg D."/>
            <person name="Schleenbecker U."/>
            <person name="Ruckert C."/>
            <person name="Wolfel R."/>
            <person name="Grass G."/>
        </authorList>
    </citation>
    <scope>NUCLEOTIDE SEQUENCE [LARGE SCALE GENOMIC DNA]</scope>
    <source>
        <strain evidence="1 2">7521-2</strain>
    </source>
</reference>
<gene>
    <name evidence="1" type="ORF">CHH57_24130</name>
</gene>
<dbReference type="Proteomes" id="UP000216961">
    <property type="component" value="Unassembled WGS sequence"/>
</dbReference>
<proteinExistence type="predicted"/>
<dbReference type="RefSeq" id="WP_095334344.1">
    <property type="nucleotide sequence ID" value="NZ_CP026033.1"/>
</dbReference>
<dbReference type="Pfam" id="PF14175">
    <property type="entry name" value="YaaC"/>
    <property type="match status" value="1"/>
</dbReference>
<dbReference type="AlphaFoldDB" id="A0AA91TMI2"/>
<organism evidence="1 2">
    <name type="scientific">Niallia circulans</name>
    <name type="common">Bacillus circulans</name>
    <dbReference type="NCBI Taxonomy" id="1397"/>
    <lineage>
        <taxon>Bacteria</taxon>
        <taxon>Bacillati</taxon>
        <taxon>Bacillota</taxon>
        <taxon>Bacilli</taxon>
        <taxon>Bacillales</taxon>
        <taxon>Bacillaceae</taxon>
        <taxon>Niallia</taxon>
    </lineage>
</organism>
<evidence type="ECO:0000313" key="1">
    <source>
        <dbReference type="EMBL" id="PAD80595.1"/>
    </source>
</evidence>
<dbReference type="EMBL" id="NPBQ01000149">
    <property type="protein sequence ID" value="PAD80595.1"/>
    <property type="molecule type" value="Genomic_DNA"/>
</dbReference>
<protein>
    <recommendedName>
        <fullName evidence="3">YaaC-like protein</fullName>
    </recommendedName>
</protein>
<name>A0AA91TMI2_NIACI</name>
<sequence>MSKFYKGWSSYSCFFSAEYTQDFLKKCYRNLHISDIDSKSYQNCYPFMYFLEHGKLYYHQAANAPMSIQPILLFYGLVHLIKACLLTIDPNYPNSTSVLAHGVSTRKLKKQQYLFFEDEVKIQKNGLFTYMAEKMFACKNLEGEKIKMGHLLSHIPELSNLFQVLEGKPTFFKVHDQAANKIIISNQILDLYYMNINHFKNYLERNHSIQLEEIEENKSELTIRLLEPLKQGSFIKWDSKEESYAVSADKEKTCLSNELLSHYLILYNLSMIARYEIEWWSELLKTMPNKDYPFIESFLQVSSEKGPELIYQFLENLAIS</sequence>
<accession>A0AA91TMI2</accession>
<evidence type="ECO:0008006" key="3">
    <source>
        <dbReference type="Google" id="ProtNLM"/>
    </source>
</evidence>
<evidence type="ECO:0000313" key="2">
    <source>
        <dbReference type="Proteomes" id="UP000216961"/>
    </source>
</evidence>